<name>A0A2Z7BLX9_9LAMI</name>
<dbReference type="EMBL" id="KV004522">
    <property type="protein sequence ID" value="KZV35652.1"/>
    <property type="molecule type" value="Genomic_DNA"/>
</dbReference>
<dbReference type="AlphaFoldDB" id="A0A2Z7BLX9"/>
<protein>
    <submittedName>
        <fullName evidence="2">Uncharacterized protein</fullName>
    </submittedName>
</protein>
<reference evidence="2 3" key="1">
    <citation type="journal article" date="2015" name="Proc. Natl. Acad. Sci. U.S.A.">
        <title>The resurrection genome of Boea hygrometrica: A blueprint for survival of dehydration.</title>
        <authorList>
            <person name="Xiao L."/>
            <person name="Yang G."/>
            <person name="Zhang L."/>
            <person name="Yang X."/>
            <person name="Zhao S."/>
            <person name="Ji Z."/>
            <person name="Zhou Q."/>
            <person name="Hu M."/>
            <person name="Wang Y."/>
            <person name="Chen M."/>
            <person name="Xu Y."/>
            <person name="Jin H."/>
            <person name="Xiao X."/>
            <person name="Hu G."/>
            <person name="Bao F."/>
            <person name="Hu Y."/>
            <person name="Wan P."/>
            <person name="Li L."/>
            <person name="Deng X."/>
            <person name="Kuang T."/>
            <person name="Xiang C."/>
            <person name="Zhu J.K."/>
            <person name="Oliver M.J."/>
            <person name="He Y."/>
        </authorList>
    </citation>
    <scope>NUCLEOTIDE SEQUENCE [LARGE SCALE GENOMIC DNA]</scope>
    <source>
        <strain evidence="3">cv. XS01</strain>
    </source>
</reference>
<feature type="region of interest" description="Disordered" evidence="1">
    <location>
        <begin position="55"/>
        <end position="74"/>
    </location>
</feature>
<evidence type="ECO:0000313" key="2">
    <source>
        <dbReference type="EMBL" id="KZV35652.1"/>
    </source>
</evidence>
<organism evidence="2 3">
    <name type="scientific">Dorcoceras hygrometricum</name>
    <dbReference type="NCBI Taxonomy" id="472368"/>
    <lineage>
        <taxon>Eukaryota</taxon>
        <taxon>Viridiplantae</taxon>
        <taxon>Streptophyta</taxon>
        <taxon>Embryophyta</taxon>
        <taxon>Tracheophyta</taxon>
        <taxon>Spermatophyta</taxon>
        <taxon>Magnoliopsida</taxon>
        <taxon>eudicotyledons</taxon>
        <taxon>Gunneridae</taxon>
        <taxon>Pentapetalae</taxon>
        <taxon>asterids</taxon>
        <taxon>lamiids</taxon>
        <taxon>Lamiales</taxon>
        <taxon>Gesneriaceae</taxon>
        <taxon>Didymocarpoideae</taxon>
        <taxon>Trichosporeae</taxon>
        <taxon>Loxocarpinae</taxon>
        <taxon>Dorcoceras</taxon>
    </lineage>
</organism>
<keyword evidence="3" id="KW-1185">Reference proteome</keyword>
<proteinExistence type="predicted"/>
<accession>A0A2Z7BLX9</accession>
<sequence length="74" mass="8326">MLPQQYSTTRPSQLTPDQLSSHQISTATSAHNSISQMQLDQVSTLDPVQHCSIRSARFNRSTQRSNEQFSSHPI</sequence>
<dbReference type="Proteomes" id="UP000250235">
    <property type="component" value="Unassembled WGS sequence"/>
</dbReference>
<gene>
    <name evidence="2" type="ORF">F511_30008</name>
</gene>
<evidence type="ECO:0000256" key="1">
    <source>
        <dbReference type="SAM" id="MobiDB-lite"/>
    </source>
</evidence>
<evidence type="ECO:0000313" key="3">
    <source>
        <dbReference type="Proteomes" id="UP000250235"/>
    </source>
</evidence>
<feature type="compositionally biased region" description="Polar residues" evidence="1">
    <location>
        <begin position="58"/>
        <end position="74"/>
    </location>
</feature>
<feature type="region of interest" description="Disordered" evidence="1">
    <location>
        <begin position="1"/>
        <end position="32"/>
    </location>
</feature>